<comment type="similarity">
    <text evidence="2">Belongs to the EamA transporter family.</text>
</comment>
<dbReference type="PANTHER" id="PTHR32322:SF18">
    <property type="entry name" value="S-ADENOSYLMETHIONINE_S-ADENOSYLHOMOCYSTEINE TRANSPORTER"/>
    <property type="match status" value="1"/>
</dbReference>
<evidence type="ECO:0000256" key="5">
    <source>
        <dbReference type="ARBA" id="ARBA00022989"/>
    </source>
</evidence>
<evidence type="ECO:0000256" key="3">
    <source>
        <dbReference type="ARBA" id="ARBA00022475"/>
    </source>
</evidence>
<dbReference type="AlphaFoldDB" id="A0A9D1WV08"/>
<dbReference type="Pfam" id="PF00892">
    <property type="entry name" value="EamA"/>
    <property type="match status" value="2"/>
</dbReference>
<feature type="transmembrane region" description="Helical" evidence="7">
    <location>
        <begin position="217"/>
        <end position="238"/>
    </location>
</feature>
<feature type="transmembrane region" description="Helical" evidence="7">
    <location>
        <begin position="101"/>
        <end position="119"/>
    </location>
</feature>
<feature type="domain" description="EamA" evidence="8">
    <location>
        <begin position="6"/>
        <end position="145"/>
    </location>
</feature>
<evidence type="ECO:0000256" key="1">
    <source>
        <dbReference type="ARBA" id="ARBA00004651"/>
    </source>
</evidence>
<feature type="transmembrane region" description="Helical" evidence="7">
    <location>
        <begin position="128"/>
        <end position="147"/>
    </location>
</feature>
<dbReference type="GO" id="GO:0005886">
    <property type="term" value="C:plasma membrane"/>
    <property type="evidence" value="ECO:0007669"/>
    <property type="project" value="UniProtKB-SubCell"/>
</dbReference>
<name>A0A9D1WV08_9FIRM</name>
<accession>A0A9D1WV08</accession>
<dbReference type="InterPro" id="IPR050638">
    <property type="entry name" value="AA-Vitamin_Transporters"/>
</dbReference>
<dbReference type="Proteomes" id="UP000886721">
    <property type="component" value="Unassembled WGS sequence"/>
</dbReference>
<feature type="domain" description="EamA" evidence="8">
    <location>
        <begin position="160"/>
        <end position="289"/>
    </location>
</feature>
<evidence type="ECO:0000259" key="8">
    <source>
        <dbReference type="Pfam" id="PF00892"/>
    </source>
</evidence>
<keyword evidence="4 7" id="KW-0812">Transmembrane</keyword>
<comment type="subcellular location">
    <subcellularLocation>
        <location evidence="1">Cell membrane</location>
        <topology evidence="1">Multi-pass membrane protein</topology>
    </subcellularLocation>
</comment>
<protein>
    <submittedName>
        <fullName evidence="9">DMT family transporter</fullName>
    </submittedName>
</protein>
<dbReference type="PANTHER" id="PTHR32322">
    <property type="entry name" value="INNER MEMBRANE TRANSPORTER"/>
    <property type="match status" value="1"/>
</dbReference>
<dbReference type="EMBL" id="DXEM01000016">
    <property type="protein sequence ID" value="HIX67637.1"/>
    <property type="molecule type" value="Genomic_DNA"/>
</dbReference>
<reference evidence="9" key="1">
    <citation type="journal article" date="2021" name="PeerJ">
        <title>Extensive microbial diversity within the chicken gut microbiome revealed by metagenomics and culture.</title>
        <authorList>
            <person name="Gilroy R."/>
            <person name="Ravi A."/>
            <person name="Getino M."/>
            <person name="Pursley I."/>
            <person name="Horton D.L."/>
            <person name="Alikhan N.F."/>
            <person name="Baker D."/>
            <person name="Gharbi K."/>
            <person name="Hall N."/>
            <person name="Watson M."/>
            <person name="Adriaenssens E.M."/>
            <person name="Foster-Nyarko E."/>
            <person name="Jarju S."/>
            <person name="Secka A."/>
            <person name="Antonio M."/>
            <person name="Oren A."/>
            <person name="Chaudhuri R.R."/>
            <person name="La Ragione R."/>
            <person name="Hildebrand F."/>
            <person name="Pallen M.J."/>
        </authorList>
    </citation>
    <scope>NUCLEOTIDE SEQUENCE</scope>
    <source>
        <strain evidence="9">CHK191-13928</strain>
    </source>
</reference>
<organism evidence="9 10">
    <name type="scientific">Candidatus Anaerostipes excrementavium</name>
    <dbReference type="NCBI Taxonomy" id="2838463"/>
    <lineage>
        <taxon>Bacteria</taxon>
        <taxon>Bacillati</taxon>
        <taxon>Bacillota</taxon>
        <taxon>Clostridia</taxon>
        <taxon>Lachnospirales</taxon>
        <taxon>Lachnospiraceae</taxon>
        <taxon>Anaerostipes</taxon>
    </lineage>
</organism>
<keyword evidence="3" id="KW-1003">Cell membrane</keyword>
<proteinExistence type="inferred from homology"/>
<gene>
    <name evidence="9" type="ORF">H9735_05845</name>
</gene>
<sequence length="296" mass="31562">MSRSAKGICFAIIGGSCWGLSGVMGKYLFDVKELTAVWLVTVRLLSAGALMLAAAWAKRGMKIFDVWKRKDSAVRQFIFCIFGMAACQMSYFLAVQYSNPGTATVLQYLAPVLIMLFCLGKEKRMPRLLEVTVLASVIIGVFMLATHGNIKSLAITEQALAWGLISAVTCAVYNIQPKKLLEEFGTLETVGWGMLVGGILAAPVTKVWEVPGNWDSMTVLMMAGVVLIGTIIAFGCYLHGVALLGPVKGSMFGCVEPLAASILSAAVLGQVFGAMDILGMVCIIGGVTALAVFDKK</sequence>
<feature type="transmembrane region" description="Helical" evidence="7">
    <location>
        <begin position="277"/>
        <end position="293"/>
    </location>
</feature>
<dbReference type="InterPro" id="IPR037185">
    <property type="entry name" value="EmrE-like"/>
</dbReference>
<dbReference type="SUPFAM" id="SSF103481">
    <property type="entry name" value="Multidrug resistance efflux transporter EmrE"/>
    <property type="match status" value="2"/>
</dbReference>
<evidence type="ECO:0000256" key="4">
    <source>
        <dbReference type="ARBA" id="ARBA00022692"/>
    </source>
</evidence>
<feature type="transmembrane region" description="Helical" evidence="7">
    <location>
        <begin position="7"/>
        <end position="29"/>
    </location>
</feature>
<feature type="transmembrane region" description="Helical" evidence="7">
    <location>
        <begin position="35"/>
        <end position="56"/>
    </location>
</feature>
<evidence type="ECO:0000256" key="6">
    <source>
        <dbReference type="ARBA" id="ARBA00023136"/>
    </source>
</evidence>
<feature type="transmembrane region" description="Helical" evidence="7">
    <location>
        <begin position="187"/>
        <end position="205"/>
    </location>
</feature>
<evidence type="ECO:0000313" key="9">
    <source>
        <dbReference type="EMBL" id="HIX67637.1"/>
    </source>
</evidence>
<evidence type="ECO:0000256" key="2">
    <source>
        <dbReference type="ARBA" id="ARBA00007362"/>
    </source>
</evidence>
<evidence type="ECO:0000313" key="10">
    <source>
        <dbReference type="Proteomes" id="UP000886721"/>
    </source>
</evidence>
<reference evidence="9" key="2">
    <citation type="submission" date="2021-04" db="EMBL/GenBank/DDBJ databases">
        <authorList>
            <person name="Gilroy R."/>
        </authorList>
    </citation>
    <scope>NUCLEOTIDE SEQUENCE</scope>
    <source>
        <strain evidence="9">CHK191-13928</strain>
    </source>
</reference>
<evidence type="ECO:0000256" key="7">
    <source>
        <dbReference type="SAM" id="Phobius"/>
    </source>
</evidence>
<dbReference type="PROSITE" id="PS51257">
    <property type="entry name" value="PROKAR_LIPOPROTEIN"/>
    <property type="match status" value="1"/>
</dbReference>
<keyword evidence="5 7" id="KW-1133">Transmembrane helix</keyword>
<feature type="transmembrane region" description="Helical" evidence="7">
    <location>
        <begin position="77"/>
        <end position="95"/>
    </location>
</feature>
<comment type="caution">
    <text evidence="9">The sequence shown here is derived from an EMBL/GenBank/DDBJ whole genome shotgun (WGS) entry which is preliminary data.</text>
</comment>
<dbReference type="InterPro" id="IPR000620">
    <property type="entry name" value="EamA_dom"/>
</dbReference>
<keyword evidence="6 7" id="KW-0472">Membrane</keyword>